<feature type="coiled-coil region" evidence="1">
    <location>
        <begin position="33"/>
        <end position="60"/>
    </location>
</feature>
<feature type="region of interest" description="Disordered" evidence="2">
    <location>
        <begin position="204"/>
        <end position="239"/>
    </location>
</feature>
<feature type="compositionally biased region" description="Polar residues" evidence="2">
    <location>
        <begin position="349"/>
        <end position="361"/>
    </location>
</feature>
<dbReference type="EMBL" id="MT774394">
    <property type="protein sequence ID" value="QOR59865.1"/>
    <property type="molecule type" value="Genomic_DNA"/>
</dbReference>
<dbReference type="Proteomes" id="UP000593898">
    <property type="component" value="Segment"/>
</dbReference>
<organism evidence="3 4">
    <name type="scientific">uncultured phage cr271_1</name>
    <dbReference type="NCBI Taxonomy" id="2772078"/>
    <lineage>
        <taxon>Viruses</taxon>
        <taxon>Duplodnaviria</taxon>
        <taxon>Heunggongvirae</taxon>
        <taxon>Uroviricota</taxon>
        <taxon>Caudoviricetes</taxon>
        <taxon>Crassvirales</taxon>
        <taxon>Intestiviridae</taxon>
        <taxon>Obtuvirinae</taxon>
        <taxon>Hacihdavirus</taxon>
        <taxon>Hacihdavirus animalis</taxon>
    </lineage>
</organism>
<evidence type="ECO:0000313" key="3">
    <source>
        <dbReference type="EMBL" id="QOR59865.1"/>
    </source>
</evidence>
<feature type="region of interest" description="Disordered" evidence="2">
    <location>
        <begin position="341"/>
        <end position="367"/>
    </location>
</feature>
<dbReference type="RefSeq" id="YP_010112023.1">
    <property type="nucleotide sequence ID" value="NC_055887.1"/>
</dbReference>
<feature type="compositionally biased region" description="Low complexity" evidence="2">
    <location>
        <begin position="205"/>
        <end position="232"/>
    </location>
</feature>
<name>A0A7M1RZJ5_9CAUD</name>
<feature type="region of interest" description="Disordered" evidence="2">
    <location>
        <begin position="388"/>
        <end position="411"/>
    </location>
</feature>
<keyword evidence="1" id="KW-0175">Coiled coil</keyword>
<keyword evidence="4" id="KW-1185">Reference proteome</keyword>
<dbReference type="KEGG" id="vg:65130481"/>
<evidence type="ECO:0000256" key="1">
    <source>
        <dbReference type="SAM" id="Coils"/>
    </source>
</evidence>
<dbReference type="GeneID" id="65130481"/>
<protein>
    <submittedName>
        <fullName evidence="3">Uncharacterized protein</fullName>
    </submittedName>
</protein>
<reference evidence="3 4" key="1">
    <citation type="submission" date="2020-07" db="EMBL/GenBank/DDBJ databases">
        <title>Taxonomic proposal: Crassvirales, a new order of highly abundant and diverse bacterial viruses.</title>
        <authorList>
            <person name="Shkoporov A.N."/>
            <person name="Stockdale S.R."/>
            <person name="Guerin E."/>
            <person name="Ross R.P."/>
            <person name="Hill C."/>
        </authorList>
    </citation>
    <scope>NUCLEOTIDE SEQUENCE [LARGE SCALE GENOMIC DNA]</scope>
</reference>
<accession>A0A7M1RZJ5</accession>
<evidence type="ECO:0000313" key="4">
    <source>
        <dbReference type="Proteomes" id="UP000593898"/>
    </source>
</evidence>
<proteinExistence type="predicted"/>
<sequence>MPQYRLPEMSIAQMQYTPATFQGVSFTPQAPDMNILARSLAQAEERHNTAIEKKSEIDKTLAGLEAKLHNDKETQQWFANYKDNIERQIQDEVNNGNYGSAIRVATGLAGSILRDPAIQGRIRAEESYQQEVKTQQARRDKGEISQNTYDWWLASNPYKYQDNYDSEGNIIGGTEYVAETRPVADINWAAQAQAAFKMITPYKNSKSAQSSKSSSSTTDGNGSSSSKSSGSSHQVEKVSKQDILDNIEELLSATPDGYRQAEQAFDVANFETNKMIQQYQELIAKNPDSEEARIMGQKLEARRKLMYQNGSPINYKEYYARMITNNLYADKLAYEWHTDATSSSTSSSNHKTTPQQTTPSIVGSRIPTPGSTFDFATGLWYGPNVRQQTDTESAQQEVGGAASGITSRFGG</sequence>
<evidence type="ECO:0000256" key="2">
    <source>
        <dbReference type="SAM" id="MobiDB-lite"/>
    </source>
</evidence>